<evidence type="ECO:0000313" key="3">
    <source>
        <dbReference type="Proteomes" id="UP001319882"/>
    </source>
</evidence>
<keyword evidence="1" id="KW-0472">Membrane</keyword>
<organism evidence="2 3">
    <name type="scientific">Vreelandella malpeensis</name>
    <dbReference type="NCBI Taxonomy" id="1172368"/>
    <lineage>
        <taxon>Bacteria</taxon>
        <taxon>Pseudomonadati</taxon>
        <taxon>Pseudomonadota</taxon>
        <taxon>Gammaproteobacteria</taxon>
        <taxon>Oceanospirillales</taxon>
        <taxon>Halomonadaceae</taxon>
        <taxon>Vreelandella</taxon>
    </lineage>
</organism>
<protein>
    <submittedName>
        <fullName evidence="2">Uncharacterized protein</fullName>
    </submittedName>
</protein>
<evidence type="ECO:0000313" key="2">
    <source>
        <dbReference type="EMBL" id="MCB8887787.1"/>
    </source>
</evidence>
<keyword evidence="3" id="KW-1185">Reference proteome</keyword>
<comment type="caution">
    <text evidence="2">The sequence shown here is derived from an EMBL/GenBank/DDBJ whole genome shotgun (WGS) entry which is preliminary data.</text>
</comment>
<sequence>MRDLYQRLALAPDVDAPTLEAAIEACPNRALRQDAEATLVVASHRQRYDETHRVLRDIGSLRARLGLTHAPHWQGEAANDFSQPSSGPASSLDTLTSRVSEAVSLFDRFKRLGGGWLLVALFVLGACVGLVGGLALAAGLGVL</sequence>
<keyword evidence="1" id="KW-1133">Transmembrane helix</keyword>
<gene>
    <name evidence="2" type="ORF">GEV37_01410</name>
</gene>
<evidence type="ECO:0000256" key="1">
    <source>
        <dbReference type="SAM" id="Phobius"/>
    </source>
</evidence>
<dbReference type="RefSeq" id="WP_227388385.1">
    <property type="nucleotide sequence ID" value="NZ_JBHSCJ010000003.1"/>
</dbReference>
<accession>A0ABS8DNC4</accession>
<dbReference type="Proteomes" id="UP001319882">
    <property type="component" value="Unassembled WGS sequence"/>
</dbReference>
<dbReference type="EMBL" id="WHVL01000001">
    <property type="protein sequence ID" value="MCB8887787.1"/>
    <property type="molecule type" value="Genomic_DNA"/>
</dbReference>
<keyword evidence="1" id="KW-0812">Transmembrane</keyword>
<reference evidence="2 3" key="1">
    <citation type="journal article" date="2021" name="Sci. Rep.">
        <title>Genome analysis of a halophilic bacterium Halomonas malpeensis YU-PRIM-29(T) reveals its exopolysaccharide and pigment producing capabilities.</title>
        <authorList>
            <person name="Athmika"/>
            <person name="Ghate S.D."/>
            <person name="Arun A.B."/>
            <person name="Rao S.S."/>
            <person name="Kumar S.T.A."/>
            <person name="Kandiyil M.K."/>
            <person name="Saptami K."/>
            <person name="Rekha P.D."/>
        </authorList>
    </citation>
    <scope>NUCLEOTIDE SEQUENCE [LARGE SCALE GENOMIC DNA]</scope>
    <source>
        <strain evidence="3">prim 29</strain>
    </source>
</reference>
<name>A0ABS8DNC4_9GAMM</name>
<feature type="transmembrane region" description="Helical" evidence="1">
    <location>
        <begin position="116"/>
        <end position="140"/>
    </location>
</feature>
<proteinExistence type="predicted"/>